<protein>
    <recommendedName>
        <fullName evidence="1">Glutathione S-transferase UstS-like C-terminal domain-containing protein</fullName>
    </recommendedName>
</protein>
<gene>
    <name evidence="2" type="ORF">IW261DRAFT_415950</name>
</gene>
<dbReference type="InterPro" id="IPR036282">
    <property type="entry name" value="Glutathione-S-Trfase_C_sf"/>
</dbReference>
<feature type="non-terminal residue" evidence="2">
    <location>
        <position position="1"/>
    </location>
</feature>
<comment type="caution">
    <text evidence="2">The sequence shown here is derived from an EMBL/GenBank/DDBJ whole genome shotgun (WGS) entry which is preliminary data.</text>
</comment>
<dbReference type="Proteomes" id="UP001175227">
    <property type="component" value="Unassembled WGS sequence"/>
</dbReference>
<dbReference type="EMBL" id="JAUEPR010000002">
    <property type="protein sequence ID" value="KAK0489440.1"/>
    <property type="molecule type" value="Genomic_DNA"/>
</dbReference>
<dbReference type="Gene3D" id="1.20.1050.10">
    <property type="match status" value="1"/>
</dbReference>
<name>A0AA39PSV0_9AGAR</name>
<proteinExistence type="predicted"/>
<keyword evidence="3" id="KW-1185">Reference proteome</keyword>
<organism evidence="2 3">
    <name type="scientific">Armillaria novae-zelandiae</name>
    <dbReference type="NCBI Taxonomy" id="153914"/>
    <lineage>
        <taxon>Eukaryota</taxon>
        <taxon>Fungi</taxon>
        <taxon>Dikarya</taxon>
        <taxon>Basidiomycota</taxon>
        <taxon>Agaricomycotina</taxon>
        <taxon>Agaricomycetes</taxon>
        <taxon>Agaricomycetidae</taxon>
        <taxon>Agaricales</taxon>
        <taxon>Marasmiineae</taxon>
        <taxon>Physalacriaceae</taxon>
        <taxon>Armillaria</taxon>
    </lineage>
</organism>
<feature type="domain" description="Glutathione S-transferase UstS-like C-terminal" evidence="1">
    <location>
        <begin position="7"/>
        <end position="115"/>
    </location>
</feature>
<reference evidence="2" key="1">
    <citation type="submission" date="2023-06" db="EMBL/GenBank/DDBJ databases">
        <authorList>
            <consortium name="Lawrence Berkeley National Laboratory"/>
            <person name="Ahrendt S."/>
            <person name="Sahu N."/>
            <person name="Indic B."/>
            <person name="Wong-Bajracharya J."/>
            <person name="Merenyi Z."/>
            <person name="Ke H.-M."/>
            <person name="Monk M."/>
            <person name="Kocsube S."/>
            <person name="Drula E."/>
            <person name="Lipzen A."/>
            <person name="Balint B."/>
            <person name="Henrissat B."/>
            <person name="Andreopoulos B."/>
            <person name="Martin F.M."/>
            <person name="Harder C.B."/>
            <person name="Rigling D."/>
            <person name="Ford K.L."/>
            <person name="Foster G.D."/>
            <person name="Pangilinan J."/>
            <person name="Papanicolaou A."/>
            <person name="Barry K."/>
            <person name="LaButti K."/>
            <person name="Viragh M."/>
            <person name="Koriabine M."/>
            <person name="Yan M."/>
            <person name="Riley R."/>
            <person name="Champramary S."/>
            <person name="Plett K.L."/>
            <person name="Tsai I.J."/>
            <person name="Slot J."/>
            <person name="Sipos G."/>
            <person name="Plett J."/>
            <person name="Nagy L.G."/>
            <person name="Grigoriev I.V."/>
        </authorList>
    </citation>
    <scope>NUCLEOTIDE SEQUENCE</scope>
    <source>
        <strain evidence="2">ICMP 16352</strain>
    </source>
</reference>
<evidence type="ECO:0000313" key="3">
    <source>
        <dbReference type="Proteomes" id="UP001175227"/>
    </source>
</evidence>
<dbReference type="Pfam" id="PF22041">
    <property type="entry name" value="GST_C_7"/>
    <property type="match status" value="1"/>
</dbReference>
<dbReference type="AlphaFoldDB" id="A0AA39PSV0"/>
<evidence type="ECO:0000313" key="2">
    <source>
        <dbReference type="EMBL" id="KAK0489440.1"/>
    </source>
</evidence>
<evidence type="ECO:0000259" key="1">
    <source>
        <dbReference type="Pfam" id="PF22041"/>
    </source>
</evidence>
<dbReference type="InterPro" id="IPR054416">
    <property type="entry name" value="GST_UstS-like_C"/>
</dbReference>
<sequence length="136" mass="15884">LERNFSALPQFALIATYPIVNPFSKGFFRDSKEKNMFNGRTLEEVAPKGVDKAKEWARLRDDFGNIDAWMKKEDKYFMGDVISYADFTISGWLLYIRIVYGVDSEEWKDISAWHTRQVGSPGEEPREIRNRRIGHC</sequence>
<accession>A0AA39PSV0</accession>
<dbReference type="SUPFAM" id="SSF47616">
    <property type="entry name" value="GST C-terminal domain-like"/>
    <property type="match status" value="1"/>
</dbReference>